<dbReference type="Pfam" id="PF12572">
    <property type="entry name" value="DUF3752"/>
    <property type="match status" value="1"/>
</dbReference>
<evidence type="ECO:0000259" key="2">
    <source>
        <dbReference type="Pfam" id="PF12572"/>
    </source>
</evidence>
<feature type="domain" description="DUF3752" evidence="2">
    <location>
        <begin position="194"/>
        <end position="347"/>
    </location>
</feature>
<feature type="compositionally biased region" description="Basic and acidic residues" evidence="1">
    <location>
        <begin position="154"/>
        <end position="190"/>
    </location>
</feature>
<dbReference type="EMBL" id="KN817563">
    <property type="protein sequence ID" value="KJA20844.1"/>
    <property type="molecule type" value="Genomic_DNA"/>
</dbReference>
<feature type="compositionally biased region" description="Low complexity" evidence="1">
    <location>
        <begin position="69"/>
        <end position="81"/>
    </location>
</feature>
<feature type="region of interest" description="Disordered" evidence="1">
    <location>
        <begin position="1"/>
        <end position="333"/>
    </location>
</feature>
<keyword evidence="4" id="KW-1185">Reference proteome</keyword>
<dbReference type="PANTHER" id="PTHR46370">
    <property type="entry name" value="GPALPP MOTIFS-CONTAINING PROTEIN 1"/>
    <property type="match status" value="1"/>
</dbReference>
<accession>A0A0D2NQ04</accession>
<dbReference type="InterPro" id="IPR046331">
    <property type="entry name" value="GPAM1-like"/>
</dbReference>
<proteinExistence type="predicted"/>
<feature type="compositionally biased region" description="Basic and acidic residues" evidence="1">
    <location>
        <begin position="272"/>
        <end position="286"/>
    </location>
</feature>
<dbReference type="Proteomes" id="UP000054270">
    <property type="component" value="Unassembled WGS sequence"/>
</dbReference>
<dbReference type="OMA" id="NKAADFG"/>
<organism evidence="3 4">
    <name type="scientific">Hypholoma sublateritium (strain FD-334 SS-4)</name>
    <dbReference type="NCBI Taxonomy" id="945553"/>
    <lineage>
        <taxon>Eukaryota</taxon>
        <taxon>Fungi</taxon>
        <taxon>Dikarya</taxon>
        <taxon>Basidiomycota</taxon>
        <taxon>Agaricomycotina</taxon>
        <taxon>Agaricomycetes</taxon>
        <taxon>Agaricomycetidae</taxon>
        <taxon>Agaricales</taxon>
        <taxon>Agaricineae</taxon>
        <taxon>Strophariaceae</taxon>
        <taxon>Hypholoma</taxon>
    </lineage>
</organism>
<dbReference type="PANTHER" id="PTHR46370:SF1">
    <property type="entry name" value="GPALPP MOTIFS-CONTAINING PROTEIN 1"/>
    <property type="match status" value="1"/>
</dbReference>
<dbReference type="InterPro" id="IPR022226">
    <property type="entry name" value="DUF3752"/>
</dbReference>
<name>A0A0D2NQ04_HYPSF</name>
<evidence type="ECO:0000256" key="1">
    <source>
        <dbReference type="SAM" id="MobiDB-lite"/>
    </source>
</evidence>
<dbReference type="AlphaFoldDB" id="A0A0D2NQ04"/>
<feature type="compositionally biased region" description="Polar residues" evidence="1">
    <location>
        <begin position="43"/>
        <end position="54"/>
    </location>
</feature>
<evidence type="ECO:0000313" key="4">
    <source>
        <dbReference type="Proteomes" id="UP000054270"/>
    </source>
</evidence>
<reference evidence="4" key="1">
    <citation type="submission" date="2014-04" db="EMBL/GenBank/DDBJ databases">
        <title>Evolutionary Origins and Diversification of the Mycorrhizal Mutualists.</title>
        <authorList>
            <consortium name="DOE Joint Genome Institute"/>
            <consortium name="Mycorrhizal Genomics Consortium"/>
            <person name="Kohler A."/>
            <person name="Kuo A."/>
            <person name="Nagy L.G."/>
            <person name="Floudas D."/>
            <person name="Copeland A."/>
            <person name="Barry K.W."/>
            <person name="Cichocki N."/>
            <person name="Veneault-Fourrey C."/>
            <person name="LaButti K."/>
            <person name="Lindquist E.A."/>
            <person name="Lipzen A."/>
            <person name="Lundell T."/>
            <person name="Morin E."/>
            <person name="Murat C."/>
            <person name="Riley R."/>
            <person name="Ohm R."/>
            <person name="Sun H."/>
            <person name="Tunlid A."/>
            <person name="Henrissat B."/>
            <person name="Grigoriev I.V."/>
            <person name="Hibbett D.S."/>
            <person name="Martin F."/>
        </authorList>
    </citation>
    <scope>NUCLEOTIDE SEQUENCE [LARGE SCALE GENOMIC DNA]</scope>
    <source>
        <strain evidence="4">FD-334 SS-4</strain>
    </source>
</reference>
<sequence>MSAIGPQIPAHLLNPSKRADSDDEDDGPQPLNIGPQIPIHLLSTKSGESKTQVFDDNDDDDVGPHPHAGPSIGPSIPSRGPARPAPETRAAHSRPVVGPSMPPSGPSASAVAHGKRPVGPSLPKYAPMYDPSSGYGDESDSDDDVGPKPLPAGMHHEAADPVKEFMEREEKRRKLAEEAAKPKTAQRDEWMLVPPTSSSLLGNLDPTKLKGRQFSRGTTAPVNSKKDMSLWTETPAERQQRLADEVSGKKRRVADAPVVEDMDEKARKKRRKEEEETIRKGVEEHTRKKRGAALVDQHADGSKKPTGSEVPGIWDHSRDMGLGGRLMDDDKRNKMLKEAKGLGDRFGSGKGGGFL</sequence>
<evidence type="ECO:0000313" key="3">
    <source>
        <dbReference type="EMBL" id="KJA20844.1"/>
    </source>
</evidence>
<dbReference type="OrthoDB" id="73491at2759"/>
<protein>
    <recommendedName>
        <fullName evidence="2">DUF3752 domain-containing protein</fullName>
    </recommendedName>
</protein>
<gene>
    <name evidence="3" type="ORF">HYPSUDRAFT_68167</name>
</gene>
<feature type="compositionally biased region" description="Basic and acidic residues" evidence="1">
    <location>
        <begin position="235"/>
        <end position="248"/>
    </location>
</feature>